<dbReference type="InterPro" id="IPR034136">
    <property type="entry name" value="TOPRIM_Topo6A/Spo11"/>
</dbReference>
<dbReference type="Gene3D" id="1.10.10.10">
    <property type="entry name" value="Winged helix-like DNA-binding domain superfamily/Winged helix DNA-binding domain"/>
    <property type="match status" value="1"/>
</dbReference>
<dbReference type="Gene3D" id="3.40.1360.10">
    <property type="match status" value="1"/>
</dbReference>
<dbReference type="InterPro" id="IPR036078">
    <property type="entry name" value="Spo11/TopoVI_A_sf"/>
</dbReference>
<evidence type="ECO:0000256" key="11">
    <source>
        <dbReference type="HAMAP-Rule" id="MF_00132"/>
    </source>
</evidence>
<evidence type="ECO:0000256" key="1">
    <source>
        <dbReference type="ARBA" id="ARBA00000185"/>
    </source>
</evidence>
<keyword evidence="8 11" id="KW-0799">Topoisomerase</keyword>
<dbReference type="GO" id="GO:0006265">
    <property type="term" value="P:DNA topological change"/>
    <property type="evidence" value="ECO:0007669"/>
    <property type="project" value="UniProtKB-UniRule"/>
</dbReference>
<evidence type="ECO:0000259" key="14">
    <source>
        <dbReference type="Pfam" id="PF20768"/>
    </source>
</evidence>
<evidence type="ECO:0000256" key="9">
    <source>
        <dbReference type="ARBA" id="ARBA00023125"/>
    </source>
</evidence>
<dbReference type="InterPro" id="IPR036388">
    <property type="entry name" value="WH-like_DNA-bd_sf"/>
</dbReference>
<dbReference type="InterPro" id="IPR002815">
    <property type="entry name" value="Spo11/TopoVI_A"/>
</dbReference>
<feature type="binding site" evidence="11">
    <location>
        <position position="199"/>
    </location>
    <ligand>
        <name>Mg(2+)</name>
        <dbReference type="ChEBI" id="CHEBI:18420"/>
    </ligand>
</feature>
<dbReference type="PRINTS" id="PR01552">
    <property type="entry name" value="TPISMRASE6A"/>
</dbReference>
<dbReference type="Pfam" id="PF20768">
    <property type="entry name" value="Topo_VI_alpha"/>
    <property type="match status" value="1"/>
</dbReference>
<evidence type="ECO:0000256" key="7">
    <source>
        <dbReference type="ARBA" id="ARBA00022842"/>
    </source>
</evidence>
<comment type="cofactor">
    <cofactor evidence="2 11">
        <name>Mg(2+)</name>
        <dbReference type="ChEBI" id="CHEBI:18420"/>
    </cofactor>
</comment>
<name>A0A075FNQ4_9EURY</name>
<feature type="domain" description="Type II DNA topoisomerase VI subunit A all-beta" evidence="14">
    <location>
        <begin position="139"/>
        <end position="191"/>
    </location>
</feature>
<keyword evidence="7 11" id="KW-0460">Magnesium</keyword>
<dbReference type="HAMAP" id="MF_00132">
    <property type="entry name" value="Top6A"/>
    <property type="match status" value="1"/>
</dbReference>
<evidence type="ECO:0000259" key="15">
    <source>
        <dbReference type="Pfam" id="PF21180"/>
    </source>
</evidence>
<dbReference type="AlphaFoldDB" id="A0A075FNQ4"/>
<evidence type="ECO:0000256" key="5">
    <source>
        <dbReference type="ARBA" id="ARBA00022741"/>
    </source>
</evidence>
<dbReference type="PRINTS" id="PR01550">
    <property type="entry name" value="TOP6AFAMILY"/>
</dbReference>
<dbReference type="InterPro" id="IPR049333">
    <property type="entry name" value="Topo_VI_alpha"/>
</dbReference>
<dbReference type="SUPFAM" id="SSF56726">
    <property type="entry name" value="DNA topoisomerase IV, alpha subunit"/>
    <property type="match status" value="1"/>
</dbReference>
<dbReference type="EMBL" id="KF900379">
    <property type="protein sequence ID" value="AIE92878.1"/>
    <property type="molecule type" value="Genomic_DNA"/>
</dbReference>
<dbReference type="PANTHER" id="PTHR10848">
    <property type="entry name" value="MEIOTIC RECOMBINATION PROTEIN SPO11"/>
    <property type="match status" value="1"/>
</dbReference>
<dbReference type="EC" id="5.6.2.2" evidence="11"/>
<keyword evidence="10 11" id="KW-0413">Isomerase</keyword>
<evidence type="ECO:0000256" key="3">
    <source>
        <dbReference type="ARBA" id="ARBA00006559"/>
    </source>
</evidence>
<dbReference type="PANTHER" id="PTHR10848:SF0">
    <property type="entry name" value="MEIOTIC RECOMBINATION PROTEIN SPO11"/>
    <property type="match status" value="1"/>
</dbReference>
<comment type="function">
    <text evidence="11">Relaxes both positive and negative superturns and exhibits a strong decatenase activity.</text>
</comment>
<dbReference type="PROSITE" id="PS52041">
    <property type="entry name" value="TOPO_IIB"/>
    <property type="match status" value="1"/>
</dbReference>
<comment type="catalytic activity">
    <reaction evidence="1 11 12">
        <text>ATP-dependent breakage, passage and rejoining of double-stranded DNA.</text>
        <dbReference type="EC" id="5.6.2.2"/>
    </reaction>
</comment>
<evidence type="ECO:0000256" key="6">
    <source>
        <dbReference type="ARBA" id="ARBA00022840"/>
    </source>
</evidence>
<dbReference type="GO" id="GO:0005694">
    <property type="term" value="C:chromosome"/>
    <property type="evidence" value="ECO:0007669"/>
    <property type="project" value="InterPro"/>
</dbReference>
<dbReference type="Pfam" id="PF04406">
    <property type="entry name" value="TP6A_N"/>
    <property type="match status" value="1"/>
</dbReference>
<feature type="domain" description="Topoisomerase 6 subunit A/Spo11 TOPRIM" evidence="15">
    <location>
        <begin position="194"/>
        <end position="360"/>
    </location>
</feature>
<keyword evidence="6 11" id="KW-0067">ATP-binding</keyword>
<evidence type="ECO:0000256" key="10">
    <source>
        <dbReference type="ARBA" id="ARBA00023235"/>
    </source>
</evidence>
<dbReference type="GO" id="GO:0003677">
    <property type="term" value="F:DNA binding"/>
    <property type="evidence" value="ECO:0007669"/>
    <property type="project" value="UniProtKB-UniRule"/>
</dbReference>
<reference evidence="16" key="1">
    <citation type="journal article" date="2014" name="Genome Biol. Evol.">
        <title>Pangenome evidence for extensive interdomain horizontal transfer affecting lineage core and shell genes in uncultured planktonic thaumarchaeota and euryarchaeota.</title>
        <authorList>
            <person name="Deschamps P."/>
            <person name="Zivanovic Y."/>
            <person name="Moreira D."/>
            <person name="Rodriguez-Valera F."/>
            <person name="Lopez-Garcia P."/>
        </authorList>
    </citation>
    <scope>NUCLEOTIDE SEQUENCE</scope>
</reference>
<feature type="active site" description="O-(5'-phospho-DNA)-tyrosine intermediate" evidence="11 12">
    <location>
        <position position="100"/>
    </location>
</feature>
<proteinExistence type="inferred from homology"/>
<dbReference type="InterPro" id="IPR013049">
    <property type="entry name" value="Spo11/TopoVI_A_N"/>
</dbReference>
<dbReference type="GO" id="GO:0005524">
    <property type="term" value="F:ATP binding"/>
    <property type="evidence" value="ECO:0007669"/>
    <property type="project" value="UniProtKB-KW"/>
</dbReference>
<feature type="binding site" evidence="11">
    <location>
        <position position="251"/>
    </location>
    <ligand>
        <name>Mg(2+)</name>
        <dbReference type="ChEBI" id="CHEBI:18420"/>
    </ligand>
</feature>
<accession>A0A075FNQ4</accession>
<evidence type="ECO:0000259" key="13">
    <source>
        <dbReference type="Pfam" id="PF04406"/>
    </source>
</evidence>
<evidence type="ECO:0000256" key="2">
    <source>
        <dbReference type="ARBA" id="ARBA00001946"/>
    </source>
</evidence>
<keyword evidence="9 11" id="KW-0238">DNA-binding</keyword>
<evidence type="ECO:0000256" key="4">
    <source>
        <dbReference type="ARBA" id="ARBA00022723"/>
    </source>
</evidence>
<gene>
    <name evidence="11 16" type="primary">top6A</name>
</gene>
<evidence type="ECO:0000313" key="16">
    <source>
        <dbReference type="EMBL" id="AIE92878.1"/>
    </source>
</evidence>
<dbReference type="GO" id="GO:0003918">
    <property type="term" value="F:DNA topoisomerase type II (double strand cut, ATP-hydrolyzing) activity"/>
    <property type="evidence" value="ECO:0007669"/>
    <property type="project" value="UniProtKB-UniRule"/>
</dbReference>
<dbReference type="InterPro" id="IPR004085">
    <property type="entry name" value="TopoVI_A"/>
</dbReference>
<organism evidence="16">
    <name type="scientific">uncultured marine group II/III euryarchaeote AD1000_29_E08</name>
    <dbReference type="NCBI Taxonomy" id="1457749"/>
    <lineage>
        <taxon>Archaea</taxon>
        <taxon>Methanobacteriati</taxon>
        <taxon>Methanobacteriota</taxon>
        <taxon>environmental samples</taxon>
    </lineage>
</organism>
<feature type="domain" description="Spo11/DNA topoisomerase VI subunit A N-terminal" evidence="13">
    <location>
        <begin position="72"/>
        <end position="135"/>
    </location>
</feature>
<dbReference type="GO" id="GO:0006260">
    <property type="term" value="P:DNA replication"/>
    <property type="evidence" value="ECO:0007669"/>
    <property type="project" value="UniProtKB-UniRule"/>
</dbReference>
<protein>
    <recommendedName>
        <fullName evidence="11">Type 2 DNA topoisomerase 6 subunit A</fullName>
        <ecNumber evidence="11">5.6.2.2</ecNumber>
    </recommendedName>
    <alternativeName>
        <fullName evidence="11">Type II DNA topoisomerase VI subunit A</fullName>
    </alternativeName>
</protein>
<keyword evidence="4 11" id="KW-0479">Metal-binding</keyword>
<dbReference type="GO" id="GO:0000287">
    <property type="term" value="F:magnesium ion binding"/>
    <property type="evidence" value="ECO:0007669"/>
    <property type="project" value="UniProtKB-UniRule"/>
</dbReference>
<keyword evidence="5 11" id="KW-0547">Nucleotide-binding</keyword>
<evidence type="ECO:0000256" key="8">
    <source>
        <dbReference type="ARBA" id="ARBA00023029"/>
    </source>
</evidence>
<comment type="similarity">
    <text evidence="3 11 12">Belongs to the TOP6A family.</text>
</comment>
<evidence type="ECO:0000256" key="12">
    <source>
        <dbReference type="PROSITE-ProRule" id="PRU01385"/>
    </source>
</evidence>
<dbReference type="CDD" id="cd00223">
    <property type="entry name" value="TOPRIM_TopoIIB_SPO"/>
    <property type="match status" value="1"/>
</dbReference>
<comment type="subunit">
    <text evidence="11">Homodimer. Heterotetramer of two Top6A and two Top6B chains.</text>
</comment>
<sequence>MSANGYTKEQVIEALHDIAGEMHNKMLKGEPPTMTLPVRTKKNIAFDSKLGVYKYGKKRSTRDATSLGSARQLLRALHVTEFIEEMIHAGKSSTLREMYYISEGWGHGKFGSQNESNNLAEDLEIITKCMREDFKLRPEEDGARIIGNITFEERNRRGEWMRINCRDDVGDSGYGVPYNVEAEKLRLIEHDVDFIMAIETGGMFDRLIENGFDEAARCALIHLKGQPARSTRRIIKRMNEEWNLPVLVFLDGDPWSYRIYASIAYGAIKTAHISEYLATPSAVYLGITADDILAYDLPSDDLSSKDIQALNAELSDPRFADQWWQRQINDMLENGKKAEQQSLAKYGLDFVTDTYLPEKLAEIMGR</sequence>
<dbReference type="Pfam" id="PF21180">
    <property type="entry name" value="TOP6A-Spo11_Toprim"/>
    <property type="match status" value="1"/>
</dbReference>